<keyword evidence="4" id="KW-0378">Hydrolase</keyword>
<evidence type="ECO:0000256" key="1">
    <source>
        <dbReference type="ARBA" id="ARBA00022553"/>
    </source>
</evidence>
<dbReference type="Pfam" id="PF00245">
    <property type="entry name" value="Alk_phosphatase"/>
    <property type="match status" value="2"/>
</dbReference>
<dbReference type="EMBL" id="JBHULG010000002">
    <property type="protein sequence ID" value="MFD2545725.1"/>
    <property type="molecule type" value="Genomic_DNA"/>
</dbReference>
<evidence type="ECO:0000256" key="2">
    <source>
        <dbReference type="RuleBase" id="RU003946"/>
    </source>
</evidence>
<evidence type="ECO:0000313" key="4">
    <source>
        <dbReference type="EMBL" id="MFD2545725.1"/>
    </source>
</evidence>
<dbReference type="Proteomes" id="UP001597394">
    <property type="component" value="Unassembled WGS sequence"/>
</dbReference>
<name>A0ABW5KD53_9FLAO</name>
<dbReference type="InterPro" id="IPR017946">
    <property type="entry name" value="PLC-like_Pdiesterase_TIM-brl"/>
</dbReference>
<feature type="chain" id="PRO_5046362129" evidence="3">
    <location>
        <begin position="21"/>
        <end position="590"/>
    </location>
</feature>
<keyword evidence="1" id="KW-0597">Phosphoprotein</keyword>
<dbReference type="EC" id="3.1.3.1" evidence="4"/>
<accession>A0ABW5KD53</accession>
<dbReference type="GO" id="GO:0004035">
    <property type="term" value="F:alkaline phosphatase activity"/>
    <property type="evidence" value="ECO:0007669"/>
    <property type="project" value="UniProtKB-EC"/>
</dbReference>
<evidence type="ECO:0000256" key="3">
    <source>
        <dbReference type="SAM" id="SignalP"/>
    </source>
</evidence>
<dbReference type="SUPFAM" id="SSF53649">
    <property type="entry name" value="Alkaline phosphatase-like"/>
    <property type="match status" value="1"/>
</dbReference>
<dbReference type="SMART" id="SM00098">
    <property type="entry name" value="alkPPc"/>
    <property type="match status" value="1"/>
</dbReference>
<feature type="signal peptide" evidence="3">
    <location>
        <begin position="1"/>
        <end position="20"/>
    </location>
</feature>
<organism evidence="4 5">
    <name type="scientific">Kaistella montana</name>
    <dbReference type="NCBI Taxonomy" id="1849733"/>
    <lineage>
        <taxon>Bacteria</taxon>
        <taxon>Pseudomonadati</taxon>
        <taxon>Bacteroidota</taxon>
        <taxon>Flavobacteriia</taxon>
        <taxon>Flavobacteriales</taxon>
        <taxon>Weeksellaceae</taxon>
        <taxon>Chryseobacterium group</taxon>
        <taxon>Kaistella</taxon>
    </lineage>
</organism>
<sequence>MKTKRILILLMMGFCGFVFSQQTRVHSHNDYLQKVPFWGALYAGATSIEADVILKDGQLYVAHDEKSLLKERTFDNLYLSSIVKAAELGMLTKSPLQILIDIKTESKSTLAEVVKEIEKYPILQNNPSLSFVISGNRPSPSEYKNYPAFIMFDHQSLSPLTTEEWEKVALISLSVKTFTKWNGKGAPIATDEKQMNDAISTAKKYGKPFRFWAIPDAKSSWEYFARAGVNFINTDQPFLCRTYIEGLSRRTYTNSKISEIYHPAFATDGSIAPVKNVILLIGDGNGLAQISSSLLANGGNLTLSQLKHIGLIKTSSTDNFSTDSAAGATAMATGKKTRNRYIGVDPEGNVLASIPEILKTKGYNTGIITTDEITGATPSAFYAHQPERDMAKEIGKEFLKSTLNLAVAGGKNSFIGQNHFVEVRNPSELAKSKAEQVVMWLSEGSVPSVLNGRKSILSESVKAGLNFLQSKNKPFFLMVEGAQIDSGGHANSTGTIITEGIDFDQAIAEAVKFADQNSGTLVIITADHETGGFSLPHGNLKNNVVEGAFETDDHSGIMVPIFSYGPHADEFIGIYENHEVFHKIMKVLAK</sequence>
<comment type="similarity">
    <text evidence="2">Belongs to the alkaline phosphatase family.</text>
</comment>
<comment type="caution">
    <text evidence="4">The sequence shown here is derived from an EMBL/GenBank/DDBJ whole genome shotgun (WGS) entry which is preliminary data.</text>
</comment>
<keyword evidence="3" id="KW-0732">Signal</keyword>
<dbReference type="RefSeq" id="WP_255930305.1">
    <property type="nucleotide sequence ID" value="NZ_JANFQP010000002.1"/>
</dbReference>
<dbReference type="SUPFAM" id="SSF51695">
    <property type="entry name" value="PLC-like phosphodiesterases"/>
    <property type="match status" value="1"/>
</dbReference>
<gene>
    <name evidence="4" type="ORF">ACFSO8_09645</name>
</gene>
<dbReference type="PRINTS" id="PR00113">
    <property type="entry name" value="ALKPHPHTASE"/>
</dbReference>
<proteinExistence type="inferred from homology"/>
<dbReference type="InterPro" id="IPR017850">
    <property type="entry name" value="Alkaline_phosphatase_core_sf"/>
</dbReference>
<keyword evidence="5" id="KW-1185">Reference proteome</keyword>
<evidence type="ECO:0000313" key="5">
    <source>
        <dbReference type="Proteomes" id="UP001597394"/>
    </source>
</evidence>
<dbReference type="CDD" id="cd16012">
    <property type="entry name" value="ALP"/>
    <property type="match status" value="1"/>
</dbReference>
<dbReference type="Gene3D" id="3.20.20.190">
    <property type="entry name" value="Phosphatidylinositol (PI) phosphodiesterase"/>
    <property type="match status" value="1"/>
</dbReference>
<dbReference type="InterPro" id="IPR001952">
    <property type="entry name" value="Alkaline_phosphatase"/>
</dbReference>
<dbReference type="PANTHER" id="PTHR11596:SF5">
    <property type="entry name" value="ALKALINE PHOSPHATASE"/>
    <property type="match status" value="1"/>
</dbReference>
<reference evidence="5" key="1">
    <citation type="journal article" date="2019" name="Int. J. Syst. Evol. Microbiol.">
        <title>The Global Catalogue of Microorganisms (GCM) 10K type strain sequencing project: providing services to taxonomists for standard genome sequencing and annotation.</title>
        <authorList>
            <consortium name="The Broad Institute Genomics Platform"/>
            <consortium name="The Broad Institute Genome Sequencing Center for Infectious Disease"/>
            <person name="Wu L."/>
            <person name="Ma J."/>
        </authorList>
    </citation>
    <scope>NUCLEOTIDE SEQUENCE [LARGE SCALE GENOMIC DNA]</scope>
    <source>
        <strain evidence="5">KCTC 52204</strain>
    </source>
</reference>
<protein>
    <submittedName>
        <fullName evidence="4">Alkaline phosphatase</fullName>
        <ecNumber evidence="4">3.1.3.1</ecNumber>
    </submittedName>
</protein>
<dbReference type="Gene3D" id="3.40.720.10">
    <property type="entry name" value="Alkaline Phosphatase, subunit A"/>
    <property type="match status" value="1"/>
</dbReference>
<dbReference type="PANTHER" id="PTHR11596">
    <property type="entry name" value="ALKALINE PHOSPHATASE"/>
    <property type="match status" value="1"/>
</dbReference>